<proteinExistence type="predicted"/>
<gene>
    <name evidence="1" type="ORF">CCMSSC00406_0005969</name>
</gene>
<evidence type="ECO:0000313" key="2">
    <source>
        <dbReference type="Proteomes" id="UP000824881"/>
    </source>
</evidence>
<organism evidence="1 2">
    <name type="scientific">Pleurotus cornucopiae</name>
    <name type="common">Cornucopia mushroom</name>
    <dbReference type="NCBI Taxonomy" id="5321"/>
    <lineage>
        <taxon>Eukaryota</taxon>
        <taxon>Fungi</taxon>
        <taxon>Dikarya</taxon>
        <taxon>Basidiomycota</taxon>
        <taxon>Agaricomycotina</taxon>
        <taxon>Agaricomycetes</taxon>
        <taxon>Agaricomycetidae</taxon>
        <taxon>Agaricales</taxon>
        <taxon>Pleurotineae</taxon>
        <taxon>Pleurotaceae</taxon>
        <taxon>Pleurotus</taxon>
    </lineage>
</organism>
<dbReference type="Proteomes" id="UP000824881">
    <property type="component" value="Unassembled WGS sequence"/>
</dbReference>
<comment type="caution">
    <text evidence="1">The sequence shown here is derived from an EMBL/GenBank/DDBJ whole genome shotgun (WGS) entry which is preliminary data.</text>
</comment>
<reference evidence="1 2" key="1">
    <citation type="journal article" date="2021" name="Appl. Environ. Microbiol.">
        <title>Genetic linkage and physical mapping for an oyster mushroom Pleurotus cornucopiae and QTL analysis for the trait cap color.</title>
        <authorList>
            <person name="Zhang Y."/>
            <person name="Gao W."/>
            <person name="Sonnenberg A."/>
            <person name="Chen Q."/>
            <person name="Zhang J."/>
            <person name="Huang C."/>
        </authorList>
    </citation>
    <scope>NUCLEOTIDE SEQUENCE [LARGE SCALE GENOMIC DNA]</scope>
    <source>
        <strain evidence="1">CCMSSC00406</strain>
    </source>
</reference>
<sequence length="398" mass="45057">MATLHERRHFWLSKNFLRLLTARNAWDAWSQYCCSRISPDDSMERCFFQAYNVRTCPPAAERDRAGWQPLLQRSLRRVIVGEESDVYTERLGKSKHDDNKVHCFIVRHHGVTGFILYTFNEPGRSRRALEALYGARRNGIRIPNGDIFKHIEVSYVDATDMLCTSFVMALVSRTNREVAELQAVDSNGSYSTQNIDNIKGRHAPVIDDLDAQDDVQELAPIVLLTDAQRRTLDHFGSKGKRVQYHEFDETPASEGEEYTSSGDDTLAAGSGMSSSTHSFFSGETTGAVGASEDASSDNKTWVRAREGAGHDIHDIDDDDEHDEHDEDDDYNVSDVRKRHEVFRIDEFGVIRSNGGHGGYEDHTTIRARLVPSEAPRVLRRSPSKKVFRVLRNILGIKQ</sequence>
<keyword evidence="2" id="KW-1185">Reference proteome</keyword>
<protein>
    <submittedName>
        <fullName evidence="1">Uncharacterized protein</fullName>
    </submittedName>
</protein>
<name>A0ACB7IPL9_PLECO</name>
<evidence type="ECO:0000313" key="1">
    <source>
        <dbReference type="EMBL" id="KAG9219709.1"/>
    </source>
</evidence>
<accession>A0ACB7IPL9</accession>
<dbReference type="EMBL" id="WQMT02000009">
    <property type="protein sequence ID" value="KAG9219709.1"/>
    <property type="molecule type" value="Genomic_DNA"/>
</dbReference>